<gene>
    <name evidence="2" type="ORF">HELGO_WM6811</name>
</gene>
<organism evidence="2">
    <name type="scientific">uncultured Sulfurovum sp</name>
    <dbReference type="NCBI Taxonomy" id="269237"/>
    <lineage>
        <taxon>Bacteria</taxon>
        <taxon>Pseudomonadati</taxon>
        <taxon>Campylobacterota</taxon>
        <taxon>Epsilonproteobacteria</taxon>
        <taxon>Campylobacterales</taxon>
        <taxon>Sulfurovaceae</taxon>
        <taxon>Sulfurovum</taxon>
        <taxon>environmental samples</taxon>
    </lineage>
</organism>
<feature type="transmembrane region" description="Helical" evidence="1">
    <location>
        <begin position="44"/>
        <end position="67"/>
    </location>
</feature>
<keyword evidence="1" id="KW-1133">Transmembrane helix</keyword>
<reference evidence="2" key="1">
    <citation type="submission" date="2020-01" db="EMBL/GenBank/DDBJ databases">
        <authorList>
            <person name="Meier V. D."/>
            <person name="Meier V D."/>
        </authorList>
    </citation>
    <scope>NUCLEOTIDE SEQUENCE</scope>
    <source>
        <strain evidence="2">HLG_WM_MAG_04</strain>
    </source>
</reference>
<evidence type="ECO:0000256" key="1">
    <source>
        <dbReference type="SAM" id="Phobius"/>
    </source>
</evidence>
<name>A0A6S6T7M9_9BACT</name>
<protein>
    <submittedName>
        <fullName evidence="2">Uncharacterized protein</fullName>
    </submittedName>
</protein>
<evidence type="ECO:0000313" key="2">
    <source>
        <dbReference type="EMBL" id="CAA6815273.1"/>
    </source>
</evidence>
<keyword evidence="1" id="KW-0472">Membrane</keyword>
<keyword evidence="1" id="KW-0812">Transmembrane</keyword>
<sequence>MYFRTFFFLLFIVASSVFFLASLQAELTLNICASICYDKFSINYIQLTSMLTAAIALILFLISNFYAQKILLKEKEKIASDRLNIEQIHAELEALKH</sequence>
<accession>A0A6S6T7M9</accession>
<dbReference type="AlphaFoldDB" id="A0A6S6T7M9"/>
<dbReference type="EMBL" id="CACVAX010000043">
    <property type="protein sequence ID" value="CAA6815273.1"/>
    <property type="molecule type" value="Genomic_DNA"/>
</dbReference>
<proteinExistence type="predicted"/>